<dbReference type="AlphaFoldDB" id="X8JJL0"/>
<dbReference type="InterPro" id="IPR001130">
    <property type="entry name" value="TatD-like"/>
</dbReference>
<comment type="similarity">
    <text evidence="1">Belongs to the metallo-dependent hydrolases superfamily. TatD-type hydrolase family.</text>
</comment>
<proteinExistence type="inferred from homology"/>
<protein>
    <submittedName>
        <fullName evidence="5">TatD DNase family protein</fullName>
    </submittedName>
</protein>
<dbReference type="PANTHER" id="PTHR10060">
    <property type="entry name" value="TATD FAMILY DEOXYRIBONUCLEASE"/>
    <property type="match status" value="1"/>
</dbReference>
<dbReference type="Proteomes" id="UP000030108">
    <property type="component" value="Unassembled WGS sequence"/>
</dbReference>
<dbReference type="GO" id="GO:0046872">
    <property type="term" value="F:metal ion binding"/>
    <property type="evidence" value="ECO:0007669"/>
    <property type="project" value="UniProtKB-KW"/>
</dbReference>
<keyword evidence="3" id="KW-0479">Metal-binding</keyword>
<evidence type="ECO:0000256" key="2">
    <source>
        <dbReference type="ARBA" id="ARBA00022722"/>
    </source>
</evidence>
<dbReference type="GO" id="GO:0008296">
    <property type="term" value="F:3'-5'-DNA exonuclease activity"/>
    <property type="evidence" value="ECO:0007669"/>
    <property type="project" value="TreeGrafter"/>
</dbReference>
<dbReference type="InterPro" id="IPR050891">
    <property type="entry name" value="TatD-type_Hydrolase"/>
</dbReference>
<reference evidence="6" key="1">
    <citation type="journal article" date="2014" name="Genome Announc.">
        <title>Draft genome sequence of the plant-pathogenic soil fungus Rhizoctonia solani anastomosis group 3 strain Rhs1AP.</title>
        <authorList>
            <person name="Cubeta M.A."/>
            <person name="Thomas E."/>
            <person name="Dean R.A."/>
            <person name="Jabaji S."/>
            <person name="Neate S.M."/>
            <person name="Tavantzis S."/>
            <person name="Toda T."/>
            <person name="Vilgalys R."/>
            <person name="Bharathan N."/>
            <person name="Fedorova-Abrams N."/>
            <person name="Pakala S.B."/>
            <person name="Pakala S.M."/>
            <person name="Zafar N."/>
            <person name="Joardar V."/>
            <person name="Losada L."/>
            <person name="Nierman W.C."/>
        </authorList>
    </citation>
    <scope>NUCLEOTIDE SEQUENCE [LARGE SCALE GENOMIC DNA]</scope>
    <source>
        <strain evidence="6">AG-3</strain>
    </source>
</reference>
<keyword evidence="2" id="KW-0540">Nuclease</keyword>
<keyword evidence="4" id="KW-0378">Hydrolase</keyword>
<dbReference type="GO" id="GO:0005829">
    <property type="term" value="C:cytosol"/>
    <property type="evidence" value="ECO:0007669"/>
    <property type="project" value="TreeGrafter"/>
</dbReference>
<organism evidence="5 6">
    <name type="scientific">Rhizoctonia solani AG-3 Rhs1AP</name>
    <dbReference type="NCBI Taxonomy" id="1086054"/>
    <lineage>
        <taxon>Eukaryota</taxon>
        <taxon>Fungi</taxon>
        <taxon>Dikarya</taxon>
        <taxon>Basidiomycota</taxon>
        <taxon>Agaricomycotina</taxon>
        <taxon>Agaricomycetes</taxon>
        <taxon>Cantharellales</taxon>
        <taxon>Ceratobasidiaceae</taxon>
        <taxon>Rhizoctonia</taxon>
    </lineage>
</organism>
<evidence type="ECO:0000256" key="3">
    <source>
        <dbReference type="ARBA" id="ARBA00022723"/>
    </source>
</evidence>
<dbReference type="PANTHER" id="PTHR10060:SF15">
    <property type="entry name" value="DEOXYRIBONUCLEASE TATDN1"/>
    <property type="match status" value="1"/>
</dbReference>
<dbReference type="Pfam" id="PF01026">
    <property type="entry name" value="TatD_DNase"/>
    <property type="match status" value="1"/>
</dbReference>
<evidence type="ECO:0000313" key="6">
    <source>
        <dbReference type="Proteomes" id="UP000030108"/>
    </source>
</evidence>
<name>X8JJL0_9AGAM</name>
<dbReference type="InterPro" id="IPR032466">
    <property type="entry name" value="Metal_Hydrolase"/>
</dbReference>
<dbReference type="Gene3D" id="3.20.20.140">
    <property type="entry name" value="Metal-dependent hydrolases"/>
    <property type="match status" value="1"/>
</dbReference>
<gene>
    <name evidence="5" type="ORF">RSOL_433190</name>
</gene>
<dbReference type="SUPFAM" id="SSF51556">
    <property type="entry name" value="Metallo-dependent hydrolases"/>
    <property type="match status" value="1"/>
</dbReference>
<evidence type="ECO:0000313" key="5">
    <source>
        <dbReference type="EMBL" id="EUC63962.1"/>
    </source>
</evidence>
<sequence length="220" mass="24562">MKELVAMGFHISVNGCSMKTDQNLATTKAIPLNRLMVETDAPWCSMTSTHSSRAHLNTLPSNLRALYFPQSCQPDKFIEGRAVKGRNESCAVGGVAWVVASLKNCELIDVSRAAWNNTVEMYDLYELMDDEYRGDIATRDAPREKPVDTNGVVEGAATEVKEEADVDPNEKKIKVLKKKLQAIEQLKARKAQGDKLEVTQVQKILTEPDLLRQLEKLEQS</sequence>
<comment type="caution">
    <text evidence="5">The sequence shown here is derived from an EMBL/GenBank/DDBJ whole genome shotgun (WGS) entry which is preliminary data.</text>
</comment>
<dbReference type="OrthoDB" id="6079689at2759"/>
<accession>X8JJL0</accession>
<evidence type="ECO:0000256" key="4">
    <source>
        <dbReference type="ARBA" id="ARBA00022801"/>
    </source>
</evidence>
<dbReference type="EMBL" id="JATN01000314">
    <property type="protein sequence ID" value="EUC63962.1"/>
    <property type="molecule type" value="Genomic_DNA"/>
</dbReference>
<evidence type="ECO:0000256" key="1">
    <source>
        <dbReference type="ARBA" id="ARBA00009275"/>
    </source>
</evidence>